<comment type="caution">
    <text evidence="2">The sequence shown here is derived from an EMBL/GenBank/DDBJ whole genome shotgun (WGS) entry which is preliminary data.</text>
</comment>
<accession>A0A919A8X9</accession>
<keyword evidence="3" id="KW-1185">Reference proteome</keyword>
<gene>
    <name evidence="2" type="ORF">GCM10014715_57180</name>
</gene>
<organism evidence="2 3">
    <name type="scientific">Streptomyces spiralis</name>
    <dbReference type="NCBI Taxonomy" id="66376"/>
    <lineage>
        <taxon>Bacteria</taxon>
        <taxon>Bacillati</taxon>
        <taxon>Actinomycetota</taxon>
        <taxon>Actinomycetes</taxon>
        <taxon>Kitasatosporales</taxon>
        <taxon>Streptomycetaceae</taxon>
        <taxon>Streptomyces</taxon>
    </lineage>
</organism>
<name>A0A919A8X9_9ACTN</name>
<feature type="region of interest" description="Disordered" evidence="1">
    <location>
        <begin position="53"/>
        <end position="80"/>
    </location>
</feature>
<dbReference type="AlphaFoldDB" id="A0A919A8X9"/>
<dbReference type="Proteomes" id="UP000641386">
    <property type="component" value="Unassembled WGS sequence"/>
</dbReference>
<evidence type="ECO:0000313" key="3">
    <source>
        <dbReference type="Proteomes" id="UP000641386"/>
    </source>
</evidence>
<proteinExistence type="predicted"/>
<reference evidence="2" key="2">
    <citation type="submission" date="2020-09" db="EMBL/GenBank/DDBJ databases">
        <authorList>
            <person name="Sun Q."/>
            <person name="Ohkuma M."/>
        </authorList>
    </citation>
    <scope>NUCLEOTIDE SEQUENCE</scope>
    <source>
        <strain evidence="2">JCM 3302</strain>
    </source>
</reference>
<evidence type="ECO:0000313" key="2">
    <source>
        <dbReference type="EMBL" id="GHE93425.1"/>
    </source>
</evidence>
<feature type="region of interest" description="Disordered" evidence="1">
    <location>
        <begin position="99"/>
        <end position="138"/>
    </location>
</feature>
<dbReference type="EMBL" id="BNBC01000031">
    <property type="protein sequence ID" value="GHE93425.1"/>
    <property type="molecule type" value="Genomic_DNA"/>
</dbReference>
<feature type="compositionally biased region" description="Basic residues" evidence="1">
    <location>
        <begin position="120"/>
        <end position="132"/>
    </location>
</feature>
<sequence>MPHFDHQDDELAIVDHVSDAVHADAKPVQVLVPRQLLDVDILAVRIVAETAERVEDAQRAAPRPSPPNVGSGAQGVSRRSGRIRERWLVVRAPPTPFRQWGNIARRRRESMRSIGDRRQRREVRHQAPRARHDRRDTT</sequence>
<feature type="compositionally biased region" description="Basic and acidic residues" evidence="1">
    <location>
        <begin position="110"/>
        <end position="119"/>
    </location>
</feature>
<protein>
    <submittedName>
        <fullName evidence="2">Uncharacterized protein</fullName>
    </submittedName>
</protein>
<evidence type="ECO:0000256" key="1">
    <source>
        <dbReference type="SAM" id="MobiDB-lite"/>
    </source>
</evidence>
<reference evidence="2" key="1">
    <citation type="journal article" date="2014" name="Int. J. Syst. Evol. Microbiol.">
        <title>Complete genome sequence of Corynebacterium casei LMG S-19264T (=DSM 44701T), isolated from a smear-ripened cheese.</title>
        <authorList>
            <consortium name="US DOE Joint Genome Institute (JGI-PGF)"/>
            <person name="Walter F."/>
            <person name="Albersmeier A."/>
            <person name="Kalinowski J."/>
            <person name="Ruckert C."/>
        </authorList>
    </citation>
    <scope>NUCLEOTIDE SEQUENCE</scope>
    <source>
        <strain evidence="2">JCM 3302</strain>
    </source>
</reference>